<keyword evidence="5" id="KW-1185">Reference proteome</keyword>
<dbReference type="PANTHER" id="PTHR32114:SF2">
    <property type="entry name" value="ABC TRANSPORTER ABCH.3"/>
    <property type="match status" value="1"/>
</dbReference>
<dbReference type="InterPro" id="IPR029052">
    <property type="entry name" value="Metallo-depent_PP-like"/>
</dbReference>
<comment type="subcellular location">
    <subcellularLocation>
        <location evidence="1">Plastid</location>
        <location evidence="1">Chloroplast</location>
    </subcellularLocation>
</comment>
<dbReference type="GeneID" id="17294996"/>
<accession>L1IQQ1</accession>
<reference evidence="5" key="2">
    <citation type="submission" date="2012-11" db="EMBL/GenBank/DDBJ databases">
        <authorList>
            <person name="Kuo A."/>
            <person name="Curtis B.A."/>
            <person name="Tanifuji G."/>
            <person name="Burki F."/>
            <person name="Gruber A."/>
            <person name="Irimia M."/>
            <person name="Maruyama S."/>
            <person name="Arias M.C."/>
            <person name="Ball S.G."/>
            <person name="Gile G.H."/>
            <person name="Hirakawa Y."/>
            <person name="Hopkins J.F."/>
            <person name="Rensing S.A."/>
            <person name="Schmutz J."/>
            <person name="Symeonidi A."/>
            <person name="Elias M."/>
            <person name="Eveleigh R.J."/>
            <person name="Herman E.K."/>
            <person name="Klute M.J."/>
            <person name="Nakayama T."/>
            <person name="Obornik M."/>
            <person name="Reyes-Prieto A."/>
            <person name="Armbrust E.V."/>
            <person name="Aves S.J."/>
            <person name="Beiko R.G."/>
            <person name="Coutinho P."/>
            <person name="Dacks J.B."/>
            <person name="Durnford D.G."/>
            <person name="Fast N.M."/>
            <person name="Green B.R."/>
            <person name="Grisdale C."/>
            <person name="Hempe F."/>
            <person name="Henrissat B."/>
            <person name="Hoppner M.P."/>
            <person name="Ishida K.-I."/>
            <person name="Kim E."/>
            <person name="Koreny L."/>
            <person name="Kroth P.G."/>
            <person name="Liu Y."/>
            <person name="Malik S.-B."/>
            <person name="Maier U.G."/>
            <person name="McRose D."/>
            <person name="Mock T."/>
            <person name="Neilson J.A."/>
            <person name="Onodera N.T."/>
            <person name="Poole A.M."/>
            <person name="Pritham E.J."/>
            <person name="Richards T.A."/>
            <person name="Rocap G."/>
            <person name="Roy S.W."/>
            <person name="Sarai C."/>
            <person name="Schaack S."/>
            <person name="Shirato S."/>
            <person name="Slamovits C.H."/>
            <person name="Spencer D.F."/>
            <person name="Suzuki S."/>
            <person name="Worden A.Z."/>
            <person name="Zauner S."/>
            <person name="Barry K."/>
            <person name="Bell C."/>
            <person name="Bharti A.K."/>
            <person name="Crow J.A."/>
            <person name="Grimwood J."/>
            <person name="Kramer R."/>
            <person name="Lindquist E."/>
            <person name="Lucas S."/>
            <person name="Salamov A."/>
            <person name="McFadden G.I."/>
            <person name="Lane C.E."/>
            <person name="Keeling P.J."/>
            <person name="Gray M.W."/>
            <person name="Grigoriev I.V."/>
            <person name="Archibald J.M."/>
        </authorList>
    </citation>
    <scope>NUCLEOTIDE SEQUENCE</scope>
    <source>
        <strain evidence="5">CCMP2712</strain>
    </source>
</reference>
<evidence type="ECO:0000313" key="4">
    <source>
        <dbReference type="EnsemblProtists" id="EKX38209"/>
    </source>
</evidence>
<dbReference type="EnsemblProtists" id="EKX38209">
    <property type="protein sequence ID" value="EKX38209"/>
    <property type="gene ID" value="GUITHDRAFT_144331"/>
</dbReference>
<dbReference type="GO" id="GO:0009507">
    <property type="term" value="C:chloroplast"/>
    <property type="evidence" value="ECO:0007669"/>
    <property type="project" value="UniProtKB-SubCell"/>
</dbReference>
<dbReference type="Gene3D" id="3.60.21.10">
    <property type="match status" value="1"/>
</dbReference>
<reference evidence="4" key="3">
    <citation type="submission" date="2015-06" db="UniProtKB">
        <authorList>
            <consortium name="EnsemblProtists"/>
        </authorList>
    </citation>
    <scope>IDENTIFICATION</scope>
</reference>
<dbReference type="PaxDb" id="55529-EKX38209"/>
<protein>
    <recommendedName>
        <fullName evidence="2">Rad50/SbcC-type AAA domain-containing protein</fullName>
    </recommendedName>
</protein>
<name>L1IQQ1_GUITC</name>
<dbReference type="Proteomes" id="UP000011087">
    <property type="component" value="Unassembled WGS sequence"/>
</dbReference>
<reference evidence="3 5" key="1">
    <citation type="journal article" date="2012" name="Nature">
        <title>Algal genomes reveal evolutionary mosaicism and the fate of nucleomorphs.</title>
        <authorList>
            <consortium name="DOE Joint Genome Institute"/>
            <person name="Curtis B.A."/>
            <person name="Tanifuji G."/>
            <person name="Burki F."/>
            <person name="Gruber A."/>
            <person name="Irimia M."/>
            <person name="Maruyama S."/>
            <person name="Arias M.C."/>
            <person name="Ball S.G."/>
            <person name="Gile G.H."/>
            <person name="Hirakawa Y."/>
            <person name="Hopkins J.F."/>
            <person name="Kuo A."/>
            <person name="Rensing S.A."/>
            <person name="Schmutz J."/>
            <person name="Symeonidi A."/>
            <person name="Elias M."/>
            <person name="Eveleigh R.J."/>
            <person name="Herman E.K."/>
            <person name="Klute M.J."/>
            <person name="Nakayama T."/>
            <person name="Obornik M."/>
            <person name="Reyes-Prieto A."/>
            <person name="Armbrust E.V."/>
            <person name="Aves S.J."/>
            <person name="Beiko R.G."/>
            <person name="Coutinho P."/>
            <person name="Dacks J.B."/>
            <person name="Durnford D.G."/>
            <person name="Fast N.M."/>
            <person name="Green B.R."/>
            <person name="Grisdale C.J."/>
            <person name="Hempel F."/>
            <person name="Henrissat B."/>
            <person name="Hoppner M.P."/>
            <person name="Ishida K."/>
            <person name="Kim E."/>
            <person name="Koreny L."/>
            <person name="Kroth P.G."/>
            <person name="Liu Y."/>
            <person name="Malik S.B."/>
            <person name="Maier U.G."/>
            <person name="McRose D."/>
            <person name="Mock T."/>
            <person name="Neilson J.A."/>
            <person name="Onodera N.T."/>
            <person name="Poole A.M."/>
            <person name="Pritham E.J."/>
            <person name="Richards T.A."/>
            <person name="Rocap G."/>
            <person name="Roy S.W."/>
            <person name="Sarai C."/>
            <person name="Schaack S."/>
            <person name="Shirato S."/>
            <person name="Slamovits C.H."/>
            <person name="Spencer D.F."/>
            <person name="Suzuki S."/>
            <person name="Worden A.Z."/>
            <person name="Zauner S."/>
            <person name="Barry K."/>
            <person name="Bell C."/>
            <person name="Bharti A.K."/>
            <person name="Crow J.A."/>
            <person name="Grimwood J."/>
            <person name="Kramer R."/>
            <person name="Lindquist E."/>
            <person name="Lucas S."/>
            <person name="Salamov A."/>
            <person name="McFadden G.I."/>
            <person name="Lane C.E."/>
            <person name="Keeling P.J."/>
            <person name="Gray M.W."/>
            <person name="Grigoriev I.V."/>
            <person name="Archibald J.M."/>
        </authorList>
    </citation>
    <scope>NUCLEOTIDE SEQUENCE</scope>
    <source>
        <strain evidence="3 5">CCMP2712</strain>
    </source>
</reference>
<dbReference type="HOGENOM" id="CLU_601955_0_0_1"/>
<dbReference type="SUPFAM" id="SSF52540">
    <property type="entry name" value="P-loop containing nucleoside triphosphate hydrolases"/>
    <property type="match status" value="1"/>
</dbReference>
<dbReference type="RefSeq" id="XP_005825189.1">
    <property type="nucleotide sequence ID" value="XM_005825132.1"/>
</dbReference>
<evidence type="ECO:0000313" key="3">
    <source>
        <dbReference type="EMBL" id="EKX38209.1"/>
    </source>
</evidence>
<proteinExistence type="predicted"/>
<dbReference type="GO" id="GO:0016887">
    <property type="term" value="F:ATP hydrolysis activity"/>
    <property type="evidence" value="ECO:0007669"/>
    <property type="project" value="InterPro"/>
</dbReference>
<dbReference type="Gene3D" id="3.40.50.300">
    <property type="entry name" value="P-loop containing nucleotide triphosphate hydrolases"/>
    <property type="match status" value="1"/>
</dbReference>
<dbReference type="AlphaFoldDB" id="L1IQQ1"/>
<dbReference type="Pfam" id="PF13476">
    <property type="entry name" value="AAA_23"/>
    <property type="match status" value="1"/>
</dbReference>
<sequence length="455" mass="52100">MTLSLSTLPPFPLDFDGNPEFIVPLFHGTFGGTKLNESRLSDNNDTVHTYPFEWTKDFQFLLLGDIHLRQNGTNKYGTLWGYSGSLIQQNIGEDIIDHGFSLWDLRERKIHNFNVYNPFGFIVLSFLDDEWNIRYKNKYIPLNLLINNQFFPKQVSITIRGQCDTAAKQLLFQILHQHNITHDFRDETLLQELQPSPSEPNGPDFLTSQVNHVTDLNDPKLLIDFFKTQSQELQLTTPHIDRLTFWFNDLSRFTLSTSSFPSIAHTAINDLNSKITSLYNTILTDTSPAAHNTSFSIKYITWNNISCYSDQPSWINFEQLHRKLYTINAPNGCGKSSIFNAITLAIWGDIASNHSLTSLTASIIRDKQRTATTTIVLQLHSGEFLKIHRKFHRRTLQPNTTQNECSLSLFSCLEFQRFLNETSYKPLPTQTQQKNLLMTLSSPTSEHSTPSSATP</sequence>
<dbReference type="EMBL" id="JH993050">
    <property type="protein sequence ID" value="EKX38209.1"/>
    <property type="molecule type" value="Genomic_DNA"/>
</dbReference>
<evidence type="ECO:0000313" key="5">
    <source>
        <dbReference type="Proteomes" id="UP000011087"/>
    </source>
</evidence>
<dbReference type="PANTHER" id="PTHR32114">
    <property type="entry name" value="ABC TRANSPORTER ABCH.3"/>
    <property type="match status" value="1"/>
</dbReference>
<feature type="domain" description="Rad50/SbcC-type AAA" evidence="2">
    <location>
        <begin position="300"/>
        <end position="421"/>
    </location>
</feature>
<evidence type="ECO:0000256" key="1">
    <source>
        <dbReference type="ARBA" id="ARBA00004229"/>
    </source>
</evidence>
<dbReference type="KEGG" id="gtt:GUITHDRAFT_144331"/>
<dbReference type="InterPro" id="IPR027417">
    <property type="entry name" value="P-loop_NTPase"/>
</dbReference>
<organism evidence="3">
    <name type="scientific">Guillardia theta (strain CCMP2712)</name>
    <name type="common">Cryptophyte</name>
    <dbReference type="NCBI Taxonomy" id="905079"/>
    <lineage>
        <taxon>Eukaryota</taxon>
        <taxon>Cryptophyceae</taxon>
        <taxon>Pyrenomonadales</taxon>
        <taxon>Geminigeraceae</taxon>
        <taxon>Guillardia</taxon>
    </lineage>
</organism>
<dbReference type="InterPro" id="IPR038729">
    <property type="entry name" value="Rad50/SbcC_AAA"/>
</dbReference>
<gene>
    <name evidence="3" type="ORF">GUITHDRAFT_144331</name>
</gene>
<evidence type="ECO:0000259" key="2">
    <source>
        <dbReference type="Pfam" id="PF13476"/>
    </source>
</evidence>
<dbReference type="GO" id="GO:0006302">
    <property type="term" value="P:double-strand break repair"/>
    <property type="evidence" value="ECO:0007669"/>
    <property type="project" value="InterPro"/>
</dbReference>